<organism evidence="1 2">
    <name type="scientific">Herbaspirillum huttiense</name>
    <dbReference type="NCBI Taxonomy" id="863372"/>
    <lineage>
        <taxon>Bacteria</taxon>
        <taxon>Pseudomonadati</taxon>
        <taxon>Pseudomonadota</taxon>
        <taxon>Betaproteobacteria</taxon>
        <taxon>Burkholderiales</taxon>
        <taxon>Oxalobacteraceae</taxon>
        <taxon>Herbaspirillum</taxon>
    </lineage>
</organism>
<dbReference type="AlphaFoldDB" id="A0AAJ2H5I9"/>
<evidence type="ECO:0000313" key="1">
    <source>
        <dbReference type="EMBL" id="MDR9834291.1"/>
    </source>
</evidence>
<dbReference type="Proteomes" id="UP001246152">
    <property type="component" value="Unassembled WGS sequence"/>
</dbReference>
<accession>A0AAJ2H5I9</accession>
<sequence>MIIDIFISSGLPKLSESSKLLAFNATERQSSSLAKKPATPEVATCRCRKMSRQRWHGNQDPSQTTLYYAQSPPPMLQCINNIYQTAAPELP</sequence>
<comment type="caution">
    <text evidence="1">The sequence shown here is derived from an EMBL/GenBank/DDBJ whole genome shotgun (WGS) entry which is preliminary data.</text>
</comment>
<reference evidence="1" key="1">
    <citation type="submission" date="2023-04" db="EMBL/GenBank/DDBJ databases">
        <title>Description of first Herbaspirillum huttiense subsp. nephrolepsisexaltata and Herbaspirillum huttiense subsp. lycopersicon.</title>
        <authorList>
            <person name="Poudel M."/>
            <person name="Sharma A."/>
            <person name="Goss E."/>
            <person name="Tapia J.H."/>
            <person name="Harmon C.M."/>
            <person name="Jones J.B."/>
        </authorList>
    </citation>
    <scope>NUCLEOTIDE SEQUENCE</scope>
    <source>
        <strain evidence="1">G21-1742</strain>
    </source>
</reference>
<proteinExistence type="predicted"/>
<evidence type="ECO:0000313" key="2">
    <source>
        <dbReference type="Proteomes" id="UP001246152"/>
    </source>
</evidence>
<dbReference type="EMBL" id="JAVLSM010000001">
    <property type="protein sequence ID" value="MDR9834291.1"/>
    <property type="molecule type" value="Genomic_DNA"/>
</dbReference>
<protein>
    <submittedName>
        <fullName evidence="1">Uncharacterized protein</fullName>
    </submittedName>
</protein>
<name>A0AAJ2H5I9_9BURK</name>
<gene>
    <name evidence="1" type="ORF">RI046_01215</name>
</gene>